<dbReference type="InterPro" id="IPR032675">
    <property type="entry name" value="LRR_dom_sf"/>
</dbReference>
<feature type="non-terminal residue" evidence="3">
    <location>
        <position position="1"/>
    </location>
</feature>
<evidence type="ECO:0000256" key="1">
    <source>
        <dbReference type="ARBA" id="ARBA00022614"/>
    </source>
</evidence>
<dbReference type="PANTHER" id="PTHR18849">
    <property type="entry name" value="LEUCINE RICH REPEAT PROTEIN"/>
    <property type="match status" value="1"/>
</dbReference>
<dbReference type="Pfam" id="PF14580">
    <property type="entry name" value="LRR_9"/>
    <property type="match status" value="1"/>
</dbReference>
<dbReference type="SUPFAM" id="SSF52058">
    <property type="entry name" value="L domain-like"/>
    <property type="match status" value="1"/>
</dbReference>
<dbReference type="GO" id="GO:0005737">
    <property type="term" value="C:cytoplasm"/>
    <property type="evidence" value="ECO:0007669"/>
    <property type="project" value="TreeGrafter"/>
</dbReference>
<keyword evidence="4" id="KW-1185">Reference proteome</keyword>
<organism evidence="3 4">
    <name type="scientific">Cuculus canorus</name>
    <name type="common">Common cuckoo</name>
    <dbReference type="NCBI Taxonomy" id="55661"/>
    <lineage>
        <taxon>Eukaryota</taxon>
        <taxon>Metazoa</taxon>
        <taxon>Chordata</taxon>
        <taxon>Craniata</taxon>
        <taxon>Vertebrata</taxon>
        <taxon>Euteleostomi</taxon>
        <taxon>Archelosauria</taxon>
        <taxon>Archosauria</taxon>
        <taxon>Dinosauria</taxon>
        <taxon>Saurischia</taxon>
        <taxon>Theropoda</taxon>
        <taxon>Coelurosauria</taxon>
        <taxon>Aves</taxon>
        <taxon>Neognathae</taxon>
        <taxon>Neoaves</taxon>
        <taxon>Otidimorphae</taxon>
        <taxon>Cuculiformes</taxon>
        <taxon>Cuculidae</taxon>
        <taxon>Cuculus</taxon>
    </lineage>
</organism>
<dbReference type="PROSITE" id="PS51450">
    <property type="entry name" value="LRR"/>
    <property type="match status" value="2"/>
</dbReference>
<evidence type="ECO:0000313" key="4">
    <source>
        <dbReference type="Proteomes" id="UP000053760"/>
    </source>
</evidence>
<gene>
    <name evidence="3" type="ORF">N303_07293</name>
</gene>
<dbReference type="PANTHER" id="PTHR18849:SF8">
    <property type="entry name" value="LEUCINE-RICH REPEAT-CONTAINING PROTEIN 61"/>
    <property type="match status" value="1"/>
</dbReference>
<name>A0A091GPP7_CUCCA</name>
<dbReference type="GO" id="GO:0036158">
    <property type="term" value="P:outer dynein arm assembly"/>
    <property type="evidence" value="ECO:0007669"/>
    <property type="project" value="TreeGrafter"/>
</dbReference>
<protein>
    <submittedName>
        <fullName evidence="3">Leucine-rich repeat-containing protein 61</fullName>
    </submittedName>
</protein>
<evidence type="ECO:0000313" key="3">
    <source>
        <dbReference type="EMBL" id="KFO76092.1"/>
    </source>
</evidence>
<keyword evidence="2" id="KW-0677">Repeat</keyword>
<keyword evidence="1" id="KW-0433">Leucine-rich repeat</keyword>
<dbReference type="AlphaFoldDB" id="A0A091GPP7"/>
<dbReference type="EMBL" id="KL447680">
    <property type="protein sequence ID" value="KFO76092.1"/>
    <property type="molecule type" value="Genomic_DNA"/>
</dbReference>
<dbReference type="InterPro" id="IPR001611">
    <property type="entry name" value="Leu-rich_rpt"/>
</dbReference>
<sequence length="252" mass="28220">EEEEGVTITAELLKATTGDFTLESILLLKLRARGIVRLGSLGHCTNLEWLDLSRNSIVRLDPLATLKSLSVLNVAHNRVVNLEPLRWCPNLQSLNVAGNPLKDLQQLRCLMGLQRLENLRLRDPTAPLENPLCSASTYRSTLVEMFPNLKAIDGERISGRGEELLGLWEDLESFSGSSGGDEVERCGGVEPWVEAEFWEPRPSRRRSIVEEAYRQFGEVVEECRELSRSAEDTIARARRALSGSSEPNSYVF</sequence>
<accession>A0A091GPP7</accession>
<reference evidence="3 4" key="1">
    <citation type="submission" date="2014-04" db="EMBL/GenBank/DDBJ databases">
        <title>Genome evolution of avian class.</title>
        <authorList>
            <person name="Zhang G."/>
            <person name="Li C."/>
        </authorList>
    </citation>
    <scope>NUCLEOTIDE SEQUENCE [LARGE SCALE GENOMIC DNA]</scope>
    <source>
        <strain evidence="3">BGI_N303</strain>
    </source>
</reference>
<dbReference type="Gene3D" id="3.80.10.10">
    <property type="entry name" value="Ribonuclease Inhibitor"/>
    <property type="match status" value="1"/>
</dbReference>
<dbReference type="Proteomes" id="UP000053760">
    <property type="component" value="Unassembled WGS sequence"/>
</dbReference>
<feature type="non-terminal residue" evidence="3">
    <location>
        <position position="252"/>
    </location>
</feature>
<evidence type="ECO:0000256" key="2">
    <source>
        <dbReference type="ARBA" id="ARBA00022737"/>
    </source>
</evidence>
<proteinExistence type="predicted"/>
<dbReference type="STRING" id="55661.A0A091GPP7"/>